<gene>
    <name evidence="1" type="ORF">FC48_GL000034</name>
</gene>
<reference evidence="1 2" key="1">
    <citation type="journal article" date="2015" name="Genome Announc.">
        <title>Expanding the biotechnology potential of lactobacilli through comparative genomics of 213 strains and associated genera.</title>
        <authorList>
            <person name="Sun Z."/>
            <person name="Harris H.M."/>
            <person name="McCann A."/>
            <person name="Guo C."/>
            <person name="Argimon S."/>
            <person name="Zhang W."/>
            <person name="Yang X."/>
            <person name="Jeffery I.B."/>
            <person name="Cooney J.C."/>
            <person name="Kagawa T.F."/>
            <person name="Liu W."/>
            <person name="Song Y."/>
            <person name="Salvetti E."/>
            <person name="Wrobel A."/>
            <person name="Rasinkangas P."/>
            <person name="Parkhill J."/>
            <person name="Rea M.C."/>
            <person name="O'Sullivan O."/>
            <person name="Ritari J."/>
            <person name="Douillard F.P."/>
            <person name="Paul Ross R."/>
            <person name="Yang R."/>
            <person name="Briner A.E."/>
            <person name="Felis G.E."/>
            <person name="de Vos W.M."/>
            <person name="Barrangou R."/>
            <person name="Klaenhammer T.R."/>
            <person name="Caufield P.W."/>
            <person name="Cui Y."/>
            <person name="Zhang H."/>
            <person name="O'Toole P.W."/>
        </authorList>
    </citation>
    <scope>NUCLEOTIDE SEQUENCE [LARGE SCALE GENOMIC DNA]</scope>
    <source>
        <strain evidence="1 2">DSM 20452</strain>
    </source>
</reference>
<dbReference type="Proteomes" id="UP000051612">
    <property type="component" value="Unassembled WGS sequence"/>
</dbReference>
<evidence type="ECO:0000313" key="2">
    <source>
        <dbReference type="Proteomes" id="UP000051612"/>
    </source>
</evidence>
<dbReference type="EMBL" id="AYYN01000062">
    <property type="protein sequence ID" value="KRM75618.1"/>
    <property type="molecule type" value="Genomic_DNA"/>
</dbReference>
<evidence type="ECO:0000313" key="1">
    <source>
        <dbReference type="EMBL" id="KRM75618.1"/>
    </source>
</evidence>
<comment type="caution">
    <text evidence="1">The sequence shown here is derived from an EMBL/GenBank/DDBJ whole genome shotgun (WGS) entry which is preliminary data.</text>
</comment>
<organism evidence="1 2">
    <name type="scientific">Ligilactobacillus murinus DSM 20452 = NBRC 14221</name>
    <dbReference type="NCBI Taxonomy" id="1423772"/>
    <lineage>
        <taxon>Bacteria</taxon>
        <taxon>Bacillati</taxon>
        <taxon>Bacillota</taxon>
        <taxon>Bacilli</taxon>
        <taxon>Lactobacillales</taxon>
        <taxon>Lactobacillaceae</taxon>
        <taxon>Ligilactobacillus</taxon>
    </lineage>
</organism>
<dbReference type="RefSeq" id="WP_056958905.1">
    <property type="nucleotide sequence ID" value="NZ_AYYN01000062.1"/>
</dbReference>
<dbReference type="PATRIC" id="fig|1423772.3.peg.46"/>
<protein>
    <submittedName>
        <fullName evidence="1">Uncharacterized protein</fullName>
    </submittedName>
</protein>
<sequence>MLLIKSNNSKQQVLDQALKKLTEDLHLKLVAFDAAEFGVYEAEMVVFLLDQQSRLKLPLLQEGLLERKIKTKVLETENYGLFPTI</sequence>
<dbReference type="AlphaFoldDB" id="A0A0R2BAM2"/>
<proteinExistence type="predicted"/>
<accession>A0A0R2BAM2</accession>
<name>A0A0R2BAM2_9LACO</name>